<reference evidence="3 4" key="1">
    <citation type="submission" date="2024-01" db="EMBL/GenBank/DDBJ databases">
        <title>The genome of the rayed Mediterranean limpet Patella caerulea (Linnaeus, 1758).</title>
        <authorList>
            <person name="Anh-Thu Weber A."/>
            <person name="Halstead-Nussloch G."/>
        </authorList>
    </citation>
    <scope>NUCLEOTIDE SEQUENCE [LARGE SCALE GENOMIC DNA]</scope>
    <source>
        <strain evidence="3">AATW-2023a</strain>
        <tissue evidence="3">Whole specimen</tissue>
    </source>
</reference>
<evidence type="ECO:0000256" key="1">
    <source>
        <dbReference type="SAM" id="Coils"/>
    </source>
</evidence>
<comment type="caution">
    <text evidence="3">The sequence shown here is derived from an EMBL/GenBank/DDBJ whole genome shotgun (WGS) entry which is preliminary data.</text>
</comment>
<dbReference type="EMBL" id="JAZGQO010000006">
    <property type="protein sequence ID" value="KAK6185031.1"/>
    <property type="molecule type" value="Genomic_DNA"/>
</dbReference>
<dbReference type="Proteomes" id="UP001347796">
    <property type="component" value="Unassembled WGS sequence"/>
</dbReference>
<name>A0AAN8JXI2_PATCE</name>
<feature type="coiled-coil region" evidence="1">
    <location>
        <begin position="19"/>
        <end position="46"/>
    </location>
</feature>
<accession>A0AAN8JXI2</accession>
<organism evidence="3 4">
    <name type="scientific">Patella caerulea</name>
    <name type="common">Rayed Mediterranean limpet</name>
    <dbReference type="NCBI Taxonomy" id="87958"/>
    <lineage>
        <taxon>Eukaryota</taxon>
        <taxon>Metazoa</taxon>
        <taxon>Spiralia</taxon>
        <taxon>Lophotrochozoa</taxon>
        <taxon>Mollusca</taxon>
        <taxon>Gastropoda</taxon>
        <taxon>Patellogastropoda</taxon>
        <taxon>Patelloidea</taxon>
        <taxon>Patellidae</taxon>
        <taxon>Patella</taxon>
    </lineage>
</organism>
<proteinExistence type="predicted"/>
<feature type="region of interest" description="Disordered" evidence="2">
    <location>
        <begin position="160"/>
        <end position="182"/>
    </location>
</feature>
<sequence length="396" mass="44936">MPTISNLKDTTRQASIPSTAKLIETVKCLQEKLEQSQDETHQVSNQLSCLISLVKRSWMGDRVATYHVANIIGIPVSDEVGKMNLPFVDTKPKAIMNWERFTLRLLDNEYKAVKDEIKERQQHYINYRELYMDHILNTHQDEMSHLALHKDVDSKFVKQYKTGSRPPSGKNKRKCPSATKRPGKIAEEIVDKIDIGLHNLLLNANTNGLSNHSNGSSNTINKNGTCLNSQTNGTYDDSSRYTKANLFNTEDALGKAAFFKKKRPVSATLLRERDNLRSRPKSATTGFPPHKTERPLKYETTKPVSAGHKKSKNDRRGSLEHGNSRGIDNTREAVLIEQTKAKAELQFRIKSATKRPSSVDKFVEDMKNMTEMETKYKQSTISLQKKLGLENKGMIY</sequence>
<protein>
    <submittedName>
        <fullName evidence="3">Uncharacterized protein</fullName>
    </submittedName>
</protein>
<gene>
    <name evidence="3" type="ORF">SNE40_007357</name>
</gene>
<keyword evidence="4" id="KW-1185">Reference proteome</keyword>
<feature type="compositionally biased region" description="Basic and acidic residues" evidence="2">
    <location>
        <begin position="314"/>
        <end position="327"/>
    </location>
</feature>
<keyword evidence="1" id="KW-0175">Coiled coil</keyword>
<dbReference type="AlphaFoldDB" id="A0AAN8JXI2"/>
<evidence type="ECO:0000256" key="2">
    <source>
        <dbReference type="SAM" id="MobiDB-lite"/>
    </source>
</evidence>
<evidence type="ECO:0000313" key="3">
    <source>
        <dbReference type="EMBL" id="KAK6185031.1"/>
    </source>
</evidence>
<evidence type="ECO:0000313" key="4">
    <source>
        <dbReference type="Proteomes" id="UP001347796"/>
    </source>
</evidence>
<feature type="region of interest" description="Disordered" evidence="2">
    <location>
        <begin position="272"/>
        <end position="327"/>
    </location>
</feature>
<feature type="compositionally biased region" description="Basic and acidic residues" evidence="2">
    <location>
        <begin position="290"/>
        <end position="300"/>
    </location>
</feature>